<keyword evidence="1" id="KW-0732">Signal</keyword>
<dbReference type="GO" id="GO:0007155">
    <property type="term" value="P:cell adhesion"/>
    <property type="evidence" value="ECO:0007669"/>
    <property type="project" value="InterPro"/>
</dbReference>
<dbReference type="Pfam" id="PF02412">
    <property type="entry name" value="TSP_3"/>
    <property type="match status" value="2"/>
</dbReference>
<sequence length="468" mass="51593">MLKLTESFTMRMGAEFHFALSDNIDNINSETTTYNTSKKGNDFLLYSNLALAYNLHYFAKDKNPGSALGSSDMEGLEYEDEDSDGVADIIDLCPFTPSTVSVNGYGCPLDYDSDGVPDYLDEEPNSAPNAFVNTDGVTLTDEEIEKMYLIYSDSIGNLQFEKSATYTADIKRRDKTANRNKGYRVVISNTTSLSSDQISRMLSIADIQSEENSQGTSYYIGNFENPIEALSRKAEIDELGIESRLVYNNFGEITDIHESEIAELNAAINPSDLNPNQIVFRVQIGAYRSKLSKDVFSDVPELLVIEGNDGLTRYMSGSFPTIQDAAKYKINLLLKGFDGAFVTSYRAGYRITLKEAGATVNSEEDIVSKEQTSGSINADFVDFTIQLGSFDGRVPAEVLSDYMSLGNVRPLRGSNGNTKYVYSKFETQKEAIDALRTLNDKGFGDAFVVGEFNGQIIPAAEAKKLKGN</sequence>
<name>A0A7K3WX20_9FLAO</name>
<evidence type="ECO:0008006" key="4">
    <source>
        <dbReference type="Google" id="ProtNLM"/>
    </source>
</evidence>
<comment type="caution">
    <text evidence="2">The sequence shown here is derived from an EMBL/GenBank/DDBJ whole genome shotgun (WGS) entry which is preliminary data.</text>
</comment>
<dbReference type="Proteomes" id="UP000486602">
    <property type="component" value="Unassembled WGS sequence"/>
</dbReference>
<evidence type="ECO:0000313" key="2">
    <source>
        <dbReference type="EMBL" id="NEN25185.1"/>
    </source>
</evidence>
<organism evidence="2 3">
    <name type="scientific">Cryomorpha ignava</name>
    <dbReference type="NCBI Taxonomy" id="101383"/>
    <lineage>
        <taxon>Bacteria</taxon>
        <taxon>Pseudomonadati</taxon>
        <taxon>Bacteroidota</taxon>
        <taxon>Flavobacteriia</taxon>
        <taxon>Flavobacteriales</taxon>
        <taxon>Cryomorphaceae</taxon>
        <taxon>Cryomorpha</taxon>
    </lineage>
</organism>
<reference evidence="2 3" key="1">
    <citation type="submission" date="2020-02" db="EMBL/GenBank/DDBJ databases">
        <title>Out from the shadows clarifying the taxonomy of the family Cryomorphaceae and related taxa by utilizing the GTDB taxonomic framework.</title>
        <authorList>
            <person name="Bowman J.P."/>
        </authorList>
    </citation>
    <scope>NUCLEOTIDE SEQUENCE [LARGE SCALE GENOMIC DNA]</scope>
    <source>
        <strain evidence="2 3">QSSC 1-22</strain>
    </source>
</reference>
<evidence type="ECO:0000256" key="1">
    <source>
        <dbReference type="ARBA" id="ARBA00022729"/>
    </source>
</evidence>
<dbReference type="AlphaFoldDB" id="A0A7K3WX20"/>
<dbReference type="EMBL" id="JAAGVY010000043">
    <property type="protein sequence ID" value="NEN25185.1"/>
    <property type="molecule type" value="Genomic_DNA"/>
</dbReference>
<protein>
    <recommendedName>
        <fullName evidence="4">SPOR domain-containing protein</fullName>
    </recommendedName>
</protein>
<gene>
    <name evidence="2" type="ORF">G3O08_16915</name>
</gene>
<dbReference type="InterPro" id="IPR003367">
    <property type="entry name" value="Thrombospondin_3-like_rpt"/>
</dbReference>
<keyword evidence="3" id="KW-1185">Reference proteome</keyword>
<dbReference type="GO" id="GO:0005509">
    <property type="term" value="F:calcium ion binding"/>
    <property type="evidence" value="ECO:0007669"/>
    <property type="project" value="InterPro"/>
</dbReference>
<dbReference type="InterPro" id="IPR028974">
    <property type="entry name" value="TSP_type-3_rpt"/>
</dbReference>
<proteinExistence type="predicted"/>
<accession>A0A7K3WX20</accession>
<dbReference type="Gene3D" id="4.10.1080.10">
    <property type="entry name" value="TSP type-3 repeat"/>
    <property type="match status" value="1"/>
</dbReference>
<evidence type="ECO:0000313" key="3">
    <source>
        <dbReference type="Proteomes" id="UP000486602"/>
    </source>
</evidence>
<dbReference type="SUPFAM" id="SSF103647">
    <property type="entry name" value="TSP type-3 repeat"/>
    <property type="match status" value="1"/>
</dbReference>